<dbReference type="Gene3D" id="3.40.50.1820">
    <property type="entry name" value="alpha/beta hydrolase"/>
    <property type="match status" value="1"/>
</dbReference>
<dbReference type="EC" id="2.3.1.-" evidence="2"/>
<dbReference type="GO" id="GO:0006535">
    <property type="term" value="P:cysteine biosynthetic process from serine"/>
    <property type="evidence" value="ECO:0007669"/>
    <property type="project" value="UniProtKB-UniRule"/>
</dbReference>
<dbReference type="OrthoDB" id="9800754at2"/>
<dbReference type="Proteomes" id="UP000254711">
    <property type="component" value="Unassembled WGS sequence"/>
</dbReference>
<comment type="caution">
    <text evidence="2">Lacks conserved residue(s) required for the propagation of feature annotation.</text>
</comment>
<dbReference type="UniPathway" id="UPA00136">
    <property type="reaction ID" value="UER00199"/>
</dbReference>
<feature type="region of interest" description="Important for substrate specificity" evidence="2">
    <location>
        <begin position="49"/>
        <end position="52"/>
    </location>
</feature>
<accession>A0A370KAJ7</accession>
<comment type="pathway">
    <text evidence="2">Amino-acid biosynthesis; L-cysteine biosynthesis; L-cysteine from L-serine: step 1/2.</text>
</comment>
<evidence type="ECO:0000313" key="5">
    <source>
        <dbReference type="EMBL" id="RDI99679.1"/>
    </source>
</evidence>
<dbReference type="RefSeq" id="WP_114823416.1">
    <property type="nucleotide sequence ID" value="NZ_QQSY01000001.1"/>
</dbReference>
<reference evidence="5 6" key="1">
    <citation type="submission" date="2018-07" db="EMBL/GenBank/DDBJ databases">
        <title>Dyella solisilvae sp. nov., isolated from the pine and broad-leaved mixed forest soil.</title>
        <authorList>
            <person name="Gao Z."/>
            <person name="Qiu L."/>
        </authorList>
    </citation>
    <scope>NUCLEOTIDE SEQUENCE [LARGE SCALE GENOMIC DNA]</scope>
    <source>
        <strain evidence="5 6">DHG54</strain>
    </source>
</reference>
<dbReference type="Gene3D" id="1.10.1740.110">
    <property type="match status" value="1"/>
</dbReference>
<proteinExistence type="inferred from homology"/>
<dbReference type="GO" id="GO:0160210">
    <property type="term" value="F:L-serine O-succinyltransferase activity"/>
    <property type="evidence" value="ECO:0007669"/>
    <property type="project" value="RHEA"/>
</dbReference>
<keyword evidence="2" id="KW-0198">Cysteine biosynthesis</keyword>
<dbReference type="GO" id="GO:0004414">
    <property type="term" value="F:homoserine O-acetyltransferase activity"/>
    <property type="evidence" value="ECO:0007669"/>
    <property type="project" value="TreeGrafter"/>
</dbReference>
<comment type="catalytic activity">
    <reaction evidence="2">
        <text>succinyl-CoA + L-serine = O-succinyl-L-serine + CoA</text>
        <dbReference type="Rhea" id="RHEA:52820"/>
        <dbReference type="ChEBI" id="CHEBI:33384"/>
        <dbReference type="ChEBI" id="CHEBI:57287"/>
        <dbReference type="ChEBI" id="CHEBI:57292"/>
        <dbReference type="ChEBI" id="CHEBI:136856"/>
    </reaction>
</comment>
<dbReference type="GO" id="GO:0009092">
    <property type="term" value="P:homoserine metabolic process"/>
    <property type="evidence" value="ECO:0007669"/>
    <property type="project" value="TreeGrafter"/>
</dbReference>
<dbReference type="Pfam" id="PF00561">
    <property type="entry name" value="Abhydrolase_1"/>
    <property type="match status" value="1"/>
</dbReference>
<feature type="site" description="Important for acyl-CoA specificity" evidence="2">
    <location>
        <position position="183"/>
    </location>
</feature>
<evidence type="ECO:0000259" key="4">
    <source>
        <dbReference type="Pfam" id="PF00561"/>
    </source>
</evidence>
<comment type="similarity">
    <text evidence="2">Belongs to the AB hydrolase superfamily. MetX family.</text>
</comment>
<dbReference type="PIRSF" id="PIRSF000443">
    <property type="entry name" value="Homoser_Ac_trans"/>
    <property type="match status" value="1"/>
</dbReference>
<keyword evidence="1 2" id="KW-0808">Transferase</keyword>
<dbReference type="GO" id="GO:0005737">
    <property type="term" value="C:cytoplasm"/>
    <property type="evidence" value="ECO:0007669"/>
    <property type="project" value="UniProtKB-SubCell"/>
</dbReference>
<dbReference type="GO" id="GO:0009086">
    <property type="term" value="P:methionine biosynthetic process"/>
    <property type="evidence" value="ECO:0007669"/>
    <property type="project" value="TreeGrafter"/>
</dbReference>
<feature type="active site" evidence="2 3">
    <location>
        <position position="313"/>
    </location>
</feature>
<comment type="caution">
    <text evidence="5">The sequence shown here is derived from an EMBL/GenBank/DDBJ whole genome shotgun (WGS) entry which is preliminary data.</text>
</comment>
<keyword evidence="2 5" id="KW-0012">Acyltransferase</keyword>
<evidence type="ECO:0000256" key="2">
    <source>
        <dbReference type="HAMAP-Rule" id="MF_00296"/>
    </source>
</evidence>
<organism evidence="5 6">
    <name type="scientific">Dyella solisilvae</name>
    <dbReference type="NCBI Taxonomy" id="1920168"/>
    <lineage>
        <taxon>Bacteria</taxon>
        <taxon>Pseudomonadati</taxon>
        <taxon>Pseudomonadota</taxon>
        <taxon>Gammaproteobacteria</taxon>
        <taxon>Lysobacterales</taxon>
        <taxon>Rhodanobacteraceae</taxon>
        <taxon>Dyella</taxon>
    </lineage>
</organism>
<dbReference type="NCBIfam" id="NF001209">
    <property type="entry name" value="PRK00175.1"/>
    <property type="match status" value="1"/>
</dbReference>
<evidence type="ECO:0000313" key="6">
    <source>
        <dbReference type="Proteomes" id="UP000254711"/>
    </source>
</evidence>
<dbReference type="InterPro" id="IPR000073">
    <property type="entry name" value="AB_hydrolase_1"/>
</dbReference>
<dbReference type="AlphaFoldDB" id="A0A370KAJ7"/>
<feature type="active site" description="Nucleophile" evidence="2 3">
    <location>
        <position position="146"/>
    </location>
</feature>
<keyword evidence="2" id="KW-0028">Amino-acid biosynthesis</keyword>
<keyword evidence="2" id="KW-0963">Cytoplasm</keyword>
<feature type="active site" evidence="2 3">
    <location>
        <position position="346"/>
    </location>
</feature>
<comment type="function">
    <text evidence="2">Transfers a succinyl group from succinyl-CoA to L-serine, forming succinyl-L-serine.</text>
</comment>
<comment type="subcellular location">
    <subcellularLocation>
        <location evidence="2">Cytoplasm</location>
    </subcellularLocation>
</comment>
<dbReference type="InterPro" id="IPR029058">
    <property type="entry name" value="AB_hydrolase_fold"/>
</dbReference>
<evidence type="ECO:0000256" key="3">
    <source>
        <dbReference type="PIRSR" id="PIRSR000443-1"/>
    </source>
</evidence>
<feature type="domain" description="AB hydrolase-1" evidence="4">
    <location>
        <begin position="43"/>
        <end position="350"/>
    </location>
</feature>
<dbReference type="NCBIfam" id="TIGR01392">
    <property type="entry name" value="homoserO_Ac_trn"/>
    <property type="match status" value="1"/>
</dbReference>
<feature type="binding site" evidence="2">
    <location>
        <position position="215"/>
    </location>
    <ligand>
        <name>substrate</name>
    </ligand>
</feature>
<name>A0A370KAJ7_9GAMM</name>
<keyword evidence="6" id="KW-1185">Reference proteome</keyword>
<dbReference type="SUPFAM" id="SSF53474">
    <property type="entry name" value="alpha/beta-Hydrolases"/>
    <property type="match status" value="1"/>
</dbReference>
<dbReference type="HAMAP" id="MF_00296">
    <property type="entry name" value="MetX_acyltransf"/>
    <property type="match status" value="1"/>
</dbReference>
<dbReference type="InterPro" id="IPR008220">
    <property type="entry name" value="HAT_MetX-like"/>
</dbReference>
<feature type="binding site" evidence="2">
    <location>
        <position position="347"/>
    </location>
    <ligand>
        <name>substrate</name>
    </ligand>
</feature>
<protein>
    <recommendedName>
        <fullName evidence="2">Serine O-succinyltransferase</fullName>
        <shortName evidence="2">SST</shortName>
        <ecNumber evidence="2">2.3.1.-</ecNumber>
    </recommendedName>
</protein>
<dbReference type="PANTHER" id="PTHR32268">
    <property type="entry name" value="HOMOSERINE O-ACETYLTRANSFERASE"/>
    <property type="match status" value="1"/>
</dbReference>
<gene>
    <name evidence="5" type="ORF">DVT68_02200</name>
</gene>
<dbReference type="PANTHER" id="PTHR32268:SF11">
    <property type="entry name" value="HOMOSERINE O-ACETYLTRANSFERASE"/>
    <property type="match status" value="1"/>
</dbReference>
<dbReference type="EMBL" id="QQSY01000001">
    <property type="protein sequence ID" value="RDI99679.1"/>
    <property type="molecule type" value="Genomic_DNA"/>
</dbReference>
<evidence type="ECO:0000256" key="1">
    <source>
        <dbReference type="ARBA" id="ARBA00022679"/>
    </source>
</evidence>
<comment type="subunit">
    <text evidence="2">Homodimer.</text>
</comment>
<sequence length="367" mass="40334">MTRDARRYVALPSPFAMKRGGELHGARVAFETWGELSAARDNAVLILTGLSPSAHAASNAVDPSPGWWEPMIGPGKAIDTSRWFVICVNSLGSDKGSTCAASLNPATGEPYRLDFPELSLEDVANAANVVVDSLRIEQLACLIGCSMGGMSALAYMALHPGSVRAHISVDTAPQAQPFAIAIRSLQREAIRLDPNWNHGHYDYDRYPIDGMSIARKLGVITYRSAMEWNGRFARIRLDAEHRDDNPFGLEFEVESYLEGHARRFVHTFDPNSYLYLSRASDWFDISEYGDGSVMEGLKRIRIEKAMVIGVSTDILFPLEQQEQIADGLRAAGAEVDFVALDSPQGHDAFLVDIPNYSRAIGGFLARL</sequence>